<evidence type="ECO:0000256" key="5">
    <source>
        <dbReference type="ARBA" id="ARBA00023242"/>
    </source>
</evidence>
<evidence type="ECO:0000256" key="2">
    <source>
        <dbReference type="ARBA" id="ARBA00023015"/>
    </source>
</evidence>
<dbReference type="PROSITE" id="PS51032">
    <property type="entry name" value="AP2_ERF"/>
    <property type="match status" value="1"/>
</dbReference>
<evidence type="ECO:0000256" key="3">
    <source>
        <dbReference type="ARBA" id="ARBA00023125"/>
    </source>
</evidence>
<evidence type="ECO:0000256" key="4">
    <source>
        <dbReference type="ARBA" id="ARBA00023163"/>
    </source>
</evidence>
<dbReference type="CDD" id="cd00018">
    <property type="entry name" value="AP2"/>
    <property type="match status" value="1"/>
</dbReference>
<feature type="region of interest" description="Disordered" evidence="6">
    <location>
        <begin position="86"/>
        <end position="112"/>
    </location>
</feature>
<dbReference type="GO" id="GO:0005634">
    <property type="term" value="C:nucleus"/>
    <property type="evidence" value="ECO:0007669"/>
    <property type="project" value="UniProtKB-SubCell"/>
</dbReference>
<reference evidence="8" key="1">
    <citation type="submission" date="2020-02" db="EMBL/GenBank/DDBJ databases">
        <authorList>
            <person name="Scholz U."/>
            <person name="Mascher M."/>
            <person name="Fiebig A."/>
        </authorList>
    </citation>
    <scope>NUCLEOTIDE SEQUENCE</scope>
</reference>
<keyword evidence="9" id="KW-1185">Reference proteome</keyword>
<protein>
    <recommendedName>
        <fullName evidence="7">AP2/ERF domain-containing protein</fullName>
    </recommendedName>
</protein>
<dbReference type="Pfam" id="PF00847">
    <property type="entry name" value="AP2"/>
    <property type="match status" value="1"/>
</dbReference>
<dbReference type="SMART" id="SM00380">
    <property type="entry name" value="AP2"/>
    <property type="match status" value="1"/>
</dbReference>
<organism evidence="8 9">
    <name type="scientific">Spirodela intermedia</name>
    <name type="common">Intermediate duckweed</name>
    <dbReference type="NCBI Taxonomy" id="51605"/>
    <lineage>
        <taxon>Eukaryota</taxon>
        <taxon>Viridiplantae</taxon>
        <taxon>Streptophyta</taxon>
        <taxon>Embryophyta</taxon>
        <taxon>Tracheophyta</taxon>
        <taxon>Spermatophyta</taxon>
        <taxon>Magnoliopsida</taxon>
        <taxon>Liliopsida</taxon>
        <taxon>Araceae</taxon>
        <taxon>Lemnoideae</taxon>
        <taxon>Spirodela</taxon>
    </lineage>
</organism>
<feature type="region of interest" description="Disordered" evidence="6">
    <location>
        <begin position="47"/>
        <end position="67"/>
    </location>
</feature>
<dbReference type="SUPFAM" id="SSF54171">
    <property type="entry name" value="DNA-binding domain"/>
    <property type="match status" value="1"/>
</dbReference>
<keyword evidence="5" id="KW-0539">Nucleus</keyword>
<evidence type="ECO:0000259" key="7">
    <source>
        <dbReference type="PROSITE" id="PS51032"/>
    </source>
</evidence>
<evidence type="ECO:0000256" key="6">
    <source>
        <dbReference type="SAM" id="MobiDB-lite"/>
    </source>
</evidence>
<gene>
    <name evidence="8" type="ORF">SI8410_09013344</name>
</gene>
<dbReference type="Proteomes" id="UP000663760">
    <property type="component" value="Chromosome 9"/>
</dbReference>
<sequence>MDGSFMAPPVKFSEHRRKLSKFCKASSKSRQLGVNDPPAPRVVRISVTDADATDSSGDEEQDPFSFPRHRVKRYVDEISMEISSAGAGGAAPWSCGASGKGPRRKAGSRAAASPCARRFRGVRQRPWGKYAAEIRDPARGIRIWLGTYNTAEEAAKVYDNAAIQLRGPDAMTNFAADGSKPTAESPSAGYESGEDSHNLSSPTSVLRYCTKEDPPEHVPQLKKNLPKPEETLPEEVKWMEEEEGEAGNFGGGIFEDAGFAEDLGALLEFEKASFFDEFLCFDDAAAPGIFDSPAENGLFLDGGLAGAFLADGSGDGELLSSSLRASPWRFDSGFQDIGDISDMFSSDAALQVL</sequence>
<dbReference type="InterPro" id="IPR001471">
    <property type="entry name" value="AP2/ERF_dom"/>
</dbReference>
<evidence type="ECO:0000313" key="9">
    <source>
        <dbReference type="Proteomes" id="UP000663760"/>
    </source>
</evidence>
<dbReference type="PANTHER" id="PTHR31194">
    <property type="entry name" value="SHN SHINE , DNA BINDING / TRANSCRIPTION FACTOR"/>
    <property type="match status" value="1"/>
</dbReference>
<feature type="region of interest" description="Disordered" evidence="6">
    <location>
        <begin position="175"/>
        <end position="231"/>
    </location>
</feature>
<feature type="region of interest" description="Disordered" evidence="6">
    <location>
        <begin position="23"/>
        <end position="42"/>
    </location>
</feature>
<dbReference type="Gene3D" id="3.30.730.10">
    <property type="entry name" value="AP2/ERF domain"/>
    <property type="match status" value="1"/>
</dbReference>
<dbReference type="EMBL" id="LR746272">
    <property type="protein sequence ID" value="CAA7402666.1"/>
    <property type="molecule type" value="Genomic_DNA"/>
</dbReference>
<dbReference type="GO" id="GO:0003677">
    <property type="term" value="F:DNA binding"/>
    <property type="evidence" value="ECO:0007669"/>
    <property type="project" value="UniProtKB-KW"/>
</dbReference>
<keyword evidence="3" id="KW-0238">DNA-binding</keyword>
<name>A0A7I8KZB6_SPIIN</name>
<dbReference type="PRINTS" id="PR00367">
    <property type="entry name" value="ETHRSPELEMNT"/>
</dbReference>
<evidence type="ECO:0000256" key="1">
    <source>
        <dbReference type="ARBA" id="ARBA00004123"/>
    </source>
</evidence>
<dbReference type="OrthoDB" id="777519at2759"/>
<proteinExistence type="predicted"/>
<dbReference type="InterPro" id="IPR016177">
    <property type="entry name" value="DNA-bd_dom_sf"/>
</dbReference>
<dbReference type="InterPro" id="IPR036955">
    <property type="entry name" value="AP2/ERF_dom_sf"/>
</dbReference>
<comment type="subcellular location">
    <subcellularLocation>
        <location evidence="1">Nucleus</location>
    </subcellularLocation>
</comment>
<dbReference type="AlphaFoldDB" id="A0A7I8KZB6"/>
<keyword evidence="2" id="KW-0805">Transcription regulation</keyword>
<dbReference type="FunFam" id="3.30.730.10:FF:000001">
    <property type="entry name" value="Ethylene-responsive transcription factor 2"/>
    <property type="match status" value="1"/>
</dbReference>
<keyword evidence="4" id="KW-0804">Transcription</keyword>
<dbReference type="PANTHER" id="PTHR31194:SF140">
    <property type="entry name" value="ETHYLENE-RESPONSIVE TRANSCRIPTION FACTOR CRF2"/>
    <property type="match status" value="1"/>
</dbReference>
<accession>A0A7I8KZB6</accession>
<evidence type="ECO:0000313" key="8">
    <source>
        <dbReference type="EMBL" id="CAA7402666.1"/>
    </source>
</evidence>
<dbReference type="InterPro" id="IPR050913">
    <property type="entry name" value="AP2/ERF_ERF"/>
</dbReference>
<dbReference type="GO" id="GO:0003700">
    <property type="term" value="F:DNA-binding transcription factor activity"/>
    <property type="evidence" value="ECO:0007669"/>
    <property type="project" value="InterPro"/>
</dbReference>
<feature type="domain" description="AP2/ERF" evidence="7">
    <location>
        <begin position="118"/>
        <end position="175"/>
    </location>
</feature>